<gene>
    <name evidence="2" type="ORF">A2V80_02470</name>
</gene>
<evidence type="ECO:0000313" key="3">
    <source>
        <dbReference type="Proteomes" id="UP000179013"/>
    </source>
</evidence>
<evidence type="ECO:0000313" key="2">
    <source>
        <dbReference type="EMBL" id="OGM12860.1"/>
    </source>
</evidence>
<dbReference type="EMBL" id="MGFU01000014">
    <property type="protein sequence ID" value="OGM12860.1"/>
    <property type="molecule type" value="Genomic_DNA"/>
</dbReference>
<dbReference type="AlphaFoldDB" id="A0A1F7XCV4"/>
<proteinExistence type="predicted"/>
<keyword evidence="1" id="KW-0812">Transmembrane</keyword>
<keyword evidence="1" id="KW-1133">Transmembrane helix</keyword>
<comment type="caution">
    <text evidence="2">The sequence shown here is derived from an EMBL/GenBank/DDBJ whole genome shotgun (WGS) entry which is preliminary data.</text>
</comment>
<evidence type="ECO:0000256" key="1">
    <source>
        <dbReference type="SAM" id="Phobius"/>
    </source>
</evidence>
<reference evidence="2 3" key="1">
    <citation type="journal article" date="2016" name="Nat. Commun.">
        <title>Thousands of microbial genomes shed light on interconnected biogeochemical processes in an aquifer system.</title>
        <authorList>
            <person name="Anantharaman K."/>
            <person name="Brown C.T."/>
            <person name="Hug L.A."/>
            <person name="Sharon I."/>
            <person name="Castelle C.J."/>
            <person name="Probst A.J."/>
            <person name="Thomas B.C."/>
            <person name="Singh A."/>
            <person name="Wilkins M.J."/>
            <person name="Karaoz U."/>
            <person name="Brodie E.L."/>
            <person name="Williams K.H."/>
            <person name="Hubbard S.S."/>
            <person name="Banfield J.F."/>
        </authorList>
    </citation>
    <scope>NUCLEOTIDE SEQUENCE [LARGE SCALE GENOMIC DNA]</scope>
</reference>
<protein>
    <submittedName>
        <fullName evidence="2">Uncharacterized protein</fullName>
    </submittedName>
</protein>
<dbReference type="Proteomes" id="UP000179013">
    <property type="component" value="Unassembled WGS sequence"/>
</dbReference>
<organism evidence="2 3">
    <name type="scientific">Candidatus Woesebacteria bacterium RBG_16_39_8b</name>
    <dbReference type="NCBI Taxonomy" id="1802482"/>
    <lineage>
        <taxon>Bacteria</taxon>
        <taxon>Candidatus Woeseibacteriota</taxon>
    </lineage>
</organism>
<sequence>MKAWRKLDKYYLMLFGVMLVLAALTIYTFRQIFSNILKAQETMDIKESELKIDKGKLEEAYSKISEKKVVRLDVGESVTISEEAQ</sequence>
<keyword evidence="1" id="KW-0472">Membrane</keyword>
<accession>A0A1F7XCV4</accession>
<name>A0A1F7XCV4_9BACT</name>
<feature type="transmembrane region" description="Helical" evidence="1">
    <location>
        <begin position="12"/>
        <end position="29"/>
    </location>
</feature>